<organism evidence="4 5">
    <name type="scientific">Neorhizobium alkalisoli</name>
    <dbReference type="NCBI Taxonomy" id="528178"/>
    <lineage>
        <taxon>Bacteria</taxon>
        <taxon>Pseudomonadati</taxon>
        <taxon>Pseudomonadota</taxon>
        <taxon>Alphaproteobacteria</taxon>
        <taxon>Hyphomicrobiales</taxon>
        <taxon>Rhizobiaceae</taxon>
        <taxon>Rhizobium/Agrobacterium group</taxon>
        <taxon>Neorhizobium</taxon>
    </lineage>
</organism>
<dbReference type="AlphaFoldDB" id="A0A561QVI2"/>
<evidence type="ECO:0000256" key="1">
    <source>
        <dbReference type="SAM" id="MobiDB-lite"/>
    </source>
</evidence>
<sequence length="1244" mass="131009">MLGRIMLGLGGLIVVALFAALLVPFFVDWSSFRVAFEDQASRMLGKKVSVHGSVDARILPFPSVTLHDVRVGQDVDGQPLVQVAQFSMDMELAPFLSGEARIFDMRIDQPKVKIRILKDGTLEWLRGSKASLDARRVVLEDVHIKDGSFEIIDEQSGQKRFATSVSANFSAGSLQGPWRGEGNAIFDGYEAKFSLTSGEANGTTREMPLRLRLLPDAQPVELNLDGVLTTAENKPAYNGKFNLTFLQEEDESEPVKAPPPGPRVSGEFQLTSDRARIPQYRVDVGPTDNPYTVTGEATLDTGLKPEFLLTADGQQIDVNRLSEGGGAQGKTGRDPAASAQRRINAFIRMAASIPIPQVPGRASLKLPAIVINDTTIRDIRLDVRPAGRGWTVDNVVATLPGRTQLEGKGVLNLRDRTSFVGDMLVASSQPSGLADWLSGRVDPAIRQLRSAGFSAKVNLTPELQRFENLELAIGAATLKGRLERQSQSGQMPNLSMALAGNEIDIDAMRALASLVTGDDAGQDILDHRIAATLKADRFTAFGVAATGVDTAFTVAQGVLSLERLNVGNIEGAKIAAKGRVEGSLLSYGGSGTVSFKSADPSRFLTMLRDRLPRHPLFDRLAANGGWYANTDLAADISVGGGGLGGAEIKLKGTANGSAVNADLTLPGIFDLTGGNDMTLTASLANNDPTVLFGQAGLSPLPFDGDGAGRLSLSVRQPNDGPAATELSFETPKTALKLAGNIGIQSDDFGNGRAHLSLKSADIEPYLLISGIGLPDFGSGLATNLDADLTLDAQALRVTGLKADLAGNRVSGELSMDRQAAGAPVTGRIDADSLDLAWLGGAVYGPLVDAASGGFSKKPFEKPMFAAADVSLALGIGTFNADALGLVSDFKGKLTQKGGVLTIDDGSGNWRGGTLSGRLMMSNGEGTGIVQLKLAAKDADLSSIVWKPKGEAVATGRVGFDATVEATGKNLQDMLHGLSGSGEMRIAGLSVGGLNAAALPAIMAGADKLQGEITADRVRPIVTSLVPEGRVDLGAVTIPVTISGGEARVQNVSVNAGTTKISGEGEFNPIDNRMSAVLGLTFDPGDEAVSGGDPTVRLNFSGPIAAPRQEIDVSAISNFLSQRAFEQQRRRVETLQASVLEKQRLRREVALYNFRAVERQTAMDRAAAEEKARHAAEEAERVRIDAQRAAAQRAGRSTEQPRPAGGGQQAAPPPFTVSPTDDLFRQPPSQDAGPSANPSLPGVGQ</sequence>
<dbReference type="InterPro" id="IPR052894">
    <property type="entry name" value="AsmA-related"/>
</dbReference>
<evidence type="ECO:0000256" key="2">
    <source>
        <dbReference type="SAM" id="Phobius"/>
    </source>
</evidence>
<dbReference type="Proteomes" id="UP000320653">
    <property type="component" value="Unassembled WGS sequence"/>
</dbReference>
<feature type="domain" description="AsmA" evidence="3">
    <location>
        <begin position="7"/>
        <end position="129"/>
    </location>
</feature>
<dbReference type="OrthoDB" id="9816380at2"/>
<dbReference type="PANTHER" id="PTHR30441:SF4">
    <property type="entry name" value="PROTEIN ASMA"/>
    <property type="match status" value="1"/>
</dbReference>
<dbReference type="GO" id="GO:0090313">
    <property type="term" value="P:regulation of protein targeting to membrane"/>
    <property type="evidence" value="ECO:0007669"/>
    <property type="project" value="TreeGrafter"/>
</dbReference>
<comment type="caution">
    <text evidence="4">The sequence shown here is derived from an EMBL/GenBank/DDBJ whole genome shotgun (WGS) entry which is preliminary data.</text>
</comment>
<keyword evidence="5" id="KW-1185">Reference proteome</keyword>
<dbReference type="PIRSF" id="PIRSF034039">
    <property type="entry name" value="UCP034039"/>
    <property type="match status" value="1"/>
</dbReference>
<evidence type="ECO:0000259" key="3">
    <source>
        <dbReference type="Pfam" id="PF05170"/>
    </source>
</evidence>
<evidence type="ECO:0000313" key="4">
    <source>
        <dbReference type="EMBL" id="TWF54329.1"/>
    </source>
</evidence>
<proteinExistence type="predicted"/>
<keyword evidence="2" id="KW-0812">Transmembrane</keyword>
<dbReference type="InterPro" id="IPR007844">
    <property type="entry name" value="AsmA"/>
</dbReference>
<keyword evidence="2" id="KW-0472">Membrane</keyword>
<protein>
    <submittedName>
        <fullName evidence="4">AsmA-like protein</fullName>
    </submittedName>
</protein>
<dbReference type="GO" id="GO:0005886">
    <property type="term" value="C:plasma membrane"/>
    <property type="evidence" value="ECO:0007669"/>
    <property type="project" value="TreeGrafter"/>
</dbReference>
<reference evidence="4 5" key="1">
    <citation type="submission" date="2019-06" db="EMBL/GenBank/DDBJ databases">
        <title>Sorghum-associated microbial communities from plants grown in Nebraska, USA.</title>
        <authorList>
            <person name="Schachtman D."/>
        </authorList>
    </citation>
    <scope>NUCLEOTIDE SEQUENCE [LARGE SCALE GENOMIC DNA]</scope>
    <source>
        <strain evidence="4 5">1225</strain>
    </source>
</reference>
<feature type="region of interest" description="Disordered" evidence="1">
    <location>
        <begin position="1185"/>
        <end position="1244"/>
    </location>
</feature>
<gene>
    <name evidence="4" type="ORF">FHW37_103194</name>
</gene>
<dbReference type="InterPro" id="IPR017023">
    <property type="entry name" value="UCP034039"/>
</dbReference>
<dbReference type="PANTHER" id="PTHR30441">
    <property type="entry name" value="DUF748 DOMAIN-CONTAINING PROTEIN"/>
    <property type="match status" value="1"/>
</dbReference>
<dbReference type="Pfam" id="PF05170">
    <property type="entry name" value="AsmA"/>
    <property type="match status" value="1"/>
</dbReference>
<dbReference type="RefSeq" id="WP_145636460.1">
    <property type="nucleotide sequence ID" value="NZ_VIWP01000003.1"/>
</dbReference>
<name>A0A561QVI2_9HYPH</name>
<accession>A0A561QVI2</accession>
<feature type="transmembrane region" description="Helical" evidence="2">
    <location>
        <begin position="7"/>
        <end position="27"/>
    </location>
</feature>
<keyword evidence="2" id="KW-1133">Transmembrane helix</keyword>
<evidence type="ECO:0000313" key="5">
    <source>
        <dbReference type="Proteomes" id="UP000320653"/>
    </source>
</evidence>
<dbReference type="EMBL" id="VIWP01000003">
    <property type="protein sequence ID" value="TWF54329.1"/>
    <property type="molecule type" value="Genomic_DNA"/>
</dbReference>